<dbReference type="HAMAP" id="MF_01201">
    <property type="entry name" value="Ala_racemase"/>
    <property type="match status" value="1"/>
</dbReference>
<feature type="active site" description="Proton acceptor; specific for L-alanine" evidence="4">
    <location>
        <position position="282"/>
    </location>
</feature>
<dbReference type="Gene3D" id="2.40.37.10">
    <property type="entry name" value="Lyase, Ornithine Decarboxylase, Chain A, domain 1"/>
    <property type="match status" value="1"/>
</dbReference>
<dbReference type="InterPro" id="IPR011079">
    <property type="entry name" value="Ala_racemase_C"/>
</dbReference>
<keyword evidence="2 4" id="KW-0663">Pyridoxal phosphate</keyword>
<dbReference type="InterPro" id="IPR009006">
    <property type="entry name" value="Ala_racemase/Decarboxylase_C"/>
</dbReference>
<feature type="domain" description="Alanine racemase C-terminal" evidence="7">
    <location>
        <begin position="261"/>
        <end position="389"/>
    </location>
</feature>
<dbReference type="InterPro" id="IPR029066">
    <property type="entry name" value="PLP-binding_barrel"/>
</dbReference>
<dbReference type="SMART" id="SM01005">
    <property type="entry name" value="Ala_racemase_C"/>
    <property type="match status" value="1"/>
</dbReference>
<dbReference type="EC" id="5.1.1.1" evidence="4"/>
<feature type="binding site" evidence="4 6">
    <location>
        <position position="154"/>
    </location>
    <ligand>
        <name>substrate</name>
    </ligand>
</feature>
<dbReference type="PRINTS" id="PR00992">
    <property type="entry name" value="ALARACEMASE"/>
</dbReference>
<dbReference type="PANTHER" id="PTHR30511:SF0">
    <property type="entry name" value="ALANINE RACEMASE, CATABOLIC-RELATED"/>
    <property type="match status" value="1"/>
</dbReference>
<dbReference type="InterPro" id="IPR000821">
    <property type="entry name" value="Ala_racemase"/>
</dbReference>
<dbReference type="Proteomes" id="UP000602087">
    <property type="component" value="Unassembled WGS sequence"/>
</dbReference>
<dbReference type="Gene3D" id="3.20.20.10">
    <property type="entry name" value="Alanine racemase"/>
    <property type="match status" value="1"/>
</dbReference>
<dbReference type="GO" id="GO:0009252">
    <property type="term" value="P:peptidoglycan biosynthetic process"/>
    <property type="evidence" value="ECO:0007669"/>
    <property type="project" value="TreeGrafter"/>
</dbReference>
<dbReference type="EMBL" id="JAEINH010000001">
    <property type="protein sequence ID" value="MBI9113662.1"/>
    <property type="molecule type" value="Genomic_DNA"/>
</dbReference>
<keyword evidence="9" id="KW-1185">Reference proteome</keyword>
<dbReference type="PANTHER" id="PTHR30511">
    <property type="entry name" value="ALANINE RACEMASE"/>
    <property type="match status" value="1"/>
</dbReference>
<feature type="active site" description="Proton acceptor; specific for D-alanine" evidence="4">
    <location>
        <position position="55"/>
    </location>
</feature>
<dbReference type="AlphaFoldDB" id="A0A934I7Z7"/>
<dbReference type="SUPFAM" id="SSF51419">
    <property type="entry name" value="PLP-binding barrel"/>
    <property type="match status" value="1"/>
</dbReference>
<sequence length="400" mass="40482">MTRPATLPAPAPALATGLGRRGPSAPELCVDLDAIAANCRLLAGRVRGDLMAVVKADGFGHGAVAVARTAVASGATWLGVTALSEGLALRDAGLRVPVLSWLNPVGADFGAAVRAGVDLAVPSVPHLAAVAAAAGDARTGPARVHLHLDTGLARDGASPEEWPALCRAARLAELDGRVQVVGVMGHLALADVGGPSANAAGRAAFERGLQVARAVGLRPRHRHLAATAATLTDPATHHTMVRVGAGLVGIDPSDSTSLRPALTLTAPVVSVRQVPAGTGVGYGHAWVASRATTLALLPVGYADGLPRAATGRAEVLLGGRRCPVVGRISMDQVVVDVGPGSPVAPGDTATVVGTGRDAAPTAAEWARWARTLEHEIVTGLGSAPLRVLRRFSPDPTWSPS</sequence>
<comment type="pathway">
    <text evidence="4">Amino-acid biosynthesis; D-alanine biosynthesis; D-alanine from L-alanine: step 1/1.</text>
</comment>
<protein>
    <recommendedName>
        <fullName evidence="4">Alanine racemase</fullName>
        <ecNumber evidence="4">5.1.1.1</ecNumber>
    </recommendedName>
</protein>
<feature type="binding site" evidence="4 6">
    <location>
        <position position="330"/>
    </location>
    <ligand>
        <name>substrate</name>
    </ligand>
</feature>
<feature type="modified residue" description="N6-(pyridoxal phosphate)lysine" evidence="4 5">
    <location>
        <position position="55"/>
    </location>
</feature>
<comment type="cofactor">
    <cofactor evidence="1 4 5">
        <name>pyridoxal 5'-phosphate</name>
        <dbReference type="ChEBI" id="CHEBI:597326"/>
    </cofactor>
</comment>
<dbReference type="Pfam" id="PF00842">
    <property type="entry name" value="Ala_racemase_C"/>
    <property type="match status" value="1"/>
</dbReference>
<gene>
    <name evidence="8" type="primary">alr</name>
    <name evidence="8" type="ORF">JAV76_01385</name>
</gene>
<accession>A0A934I7Z7</accession>
<name>A0A934I7Z7_9MICO</name>
<dbReference type="InterPro" id="IPR001608">
    <property type="entry name" value="Ala_racemase_N"/>
</dbReference>
<evidence type="ECO:0000256" key="6">
    <source>
        <dbReference type="PIRSR" id="PIRSR600821-52"/>
    </source>
</evidence>
<dbReference type="GO" id="GO:0008784">
    <property type="term" value="F:alanine racemase activity"/>
    <property type="evidence" value="ECO:0007669"/>
    <property type="project" value="UniProtKB-UniRule"/>
</dbReference>
<dbReference type="GO" id="GO:0005829">
    <property type="term" value="C:cytosol"/>
    <property type="evidence" value="ECO:0007669"/>
    <property type="project" value="TreeGrafter"/>
</dbReference>
<evidence type="ECO:0000256" key="2">
    <source>
        <dbReference type="ARBA" id="ARBA00022898"/>
    </source>
</evidence>
<keyword evidence="3 4" id="KW-0413">Isomerase</keyword>
<organism evidence="8 9">
    <name type="scientific">Sanguibacter suaedae</name>
    <dbReference type="NCBI Taxonomy" id="2795737"/>
    <lineage>
        <taxon>Bacteria</taxon>
        <taxon>Bacillati</taxon>
        <taxon>Actinomycetota</taxon>
        <taxon>Actinomycetes</taxon>
        <taxon>Micrococcales</taxon>
        <taxon>Sanguibacteraceae</taxon>
        <taxon>Sanguibacter</taxon>
    </lineage>
</organism>
<evidence type="ECO:0000313" key="9">
    <source>
        <dbReference type="Proteomes" id="UP000602087"/>
    </source>
</evidence>
<dbReference type="RefSeq" id="WP_198732219.1">
    <property type="nucleotide sequence ID" value="NZ_JAEINH010000001.1"/>
</dbReference>
<evidence type="ECO:0000256" key="5">
    <source>
        <dbReference type="PIRSR" id="PIRSR600821-50"/>
    </source>
</evidence>
<comment type="function">
    <text evidence="4">Catalyzes the interconversion of L-alanine and D-alanine. May also act on other amino acids.</text>
</comment>
<proteinExistence type="inferred from homology"/>
<reference evidence="8" key="1">
    <citation type="submission" date="2020-12" db="EMBL/GenBank/DDBJ databases">
        <title>Sanguibacter suaedae sp. nov., isolated from Suaeda aralocaspica.</title>
        <authorList>
            <person name="Ma Q."/>
        </authorList>
    </citation>
    <scope>NUCLEOTIDE SEQUENCE</scope>
    <source>
        <strain evidence="8">YZGR15</strain>
    </source>
</reference>
<dbReference type="SUPFAM" id="SSF50621">
    <property type="entry name" value="Alanine racemase C-terminal domain-like"/>
    <property type="match status" value="1"/>
</dbReference>
<evidence type="ECO:0000259" key="7">
    <source>
        <dbReference type="SMART" id="SM01005"/>
    </source>
</evidence>
<dbReference type="Pfam" id="PF01168">
    <property type="entry name" value="Ala_racemase_N"/>
    <property type="match status" value="1"/>
</dbReference>
<evidence type="ECO:0000313" key="8">
    <source>
        <dbReference type="EMBL" id="MBI9113662.1"/>
    </source>
</evidence>
<evidence type="ECO:0000256" key="1">
    <source>
        <dbReference type="ARBA" id="ARBA00001933"/>
    </source>
</evidence>
<dbReference type="CDD" id="cd00430">
    <property type="entry name" value="PLPDE_III_AR"/>
    <property type="match status" value="1"/>
</dbReference>
<comment type="catalytic activity">
    <reaction evidence="4">
        <text>L-alanine = D-alanine</text>
        <dbReference type="Rhea" id="RHEA:20249"/>
        <dbReference type="ChEBI" id="CHEBI:57416"/>
        <dbReference type="ChEBI" id="CHEBI:57972"/>
        <dbReference type="EC" id="5.1.1.1"/>
    </reaction>
</comment>
<comment type="caution">
    <text evidence="8">The sequence shown here is derived from an EMBL/GenBank/DDBJ whole genome shotgun (WGS) entry which is preliminary data.</text>
</comment>
<evidence type="ECO:0000256" key="4">
    <source>
        <dbReference type="HAMAP-Rule" id="MF_01201"/>
    </source>
</evidence>
<evidence type="ECO:0000256" key="3">
    <source>
        <dbReference type="ARBA" id="ARBA00023235"/>
    </source>
</evidence>
<dbReference type="GO" id="GO:0030632">
    <property type="term" value="P:D-alanine biosynthetic process"/>
    <property type="evidence" value="ECO:0007669"/>
    <property type="project" value="UniProtKB-UniRule"/>
</dbReference>
<comment type="similarity">
    <text evidence="4">Belongs to the alanine racemase family.</text>
</comment>
<dbReference type="GO" id="GO:0030170">
    <property type="term" value="F:pyridoxal phosphate binding"/>
    <property type="evidence" value="ECO:0007669"/>
    <property type="project" value="UniProtKB-UniRule"/>
</dbReference>
<dbReference type="NCBIfam" id="TIGR00492">
    <property type="entry name" value="alr"/>
    <property type="match status" value="1"/>
</dbReference>